<name>A0A494Z558_9BACI</name>
<dbReference type="PANTHER" id="PTHR43792:SF1">
    <property type="entry name" value="N-ACETYLTRANSFERASE DOMAIN-CONTAINING PROTEIN"/>
    <property type="match status" value="1"/>
</dbReference>
<evidence type="ECO:0000313" key="3">
    <source>
        <dbReference type="Proteomes" id="UP000281813"/>
    </source>
</evidence>
<sequence>MLETTSCILTFVQQTDYENVRLLYINEKVRKYLGGVIEEKGIIIRFNKMMQPTRNAFYFTVKEKGTDAFVGLVSFDTHHDGNSTELSFQFLPDYWGMGYATEVCNAMIAFAFNKLQINTLVAETQTANIASCRLLEKIGMELQENVVRFGAEQAIYRLIKEVDT</sequence>
<dbReference type="InterPro" id="IPR016181">
    <property type="entry name" value="Acyl_CoA_acyltransferase"/>
</dbReference>
<dbReference type="Proteomes" id="UP000281813">
    <property type="component" value="Unassembled WGS sequence"/>
</dbReference>
<dbReference type="GO" id="GO:0016747">
    <property type="term" value="F:acyltransferase activity, transferring groups other than amino-acyl groups"/>
    <property type="evidence" value="ECO:0007669"/>
    <property type="project" value="InterPro"/>
</dbReference>
<dbReference type="InterPro" id="IPR000182">
    <property type="entry name" value="GNAT_dom"/>
</dbReference>
<gene>
    <name evidence="2" type="ORF">D8M05_05635</name>
</gene>
<dbReference type="InterPro" id="IPR051531">
    <property type="entry name" value="N-acetyltransferase"/>
</dbReference>
<dbReference type="PANTHER" id="PTHR43792">
    <property type="entry name" value="GNAT FAMILY, PUTATIVE (AFU_ORTHOLOGUE AFUA_3G00765)-RELATED-RELATED"/>
    <property type="match status" value="1"/>
</dbReference>
<comment type="caution">
    <text evidence="2">The sequence shown here is derived from an EMBL/GenBank/DDBJ whole genome shotgun (WGS) entry which is preliminary data.</text>
</comment>
<evidence type="ECO:0000313" key="2">
    <source>
        <dbReference type="EMBL" id="RKQ17144.1"/>
    </source>
</evidence>
<dbReference type="OrthoDB" id="9798081at2"/>
<evidence type="ECO:0000259" key="1">
    <source>
        <dbReference type="PROSITE" id="PS51186"/>
    </source>
</evidence>
<accession>A0A494Z558</accession>
<keyword evidence="2" id="KW-0808">Transferase</keyword>
<dbReference type="PROSITE" id="PS51186">
    <property type="entry name" value="GNAT"/>
    <property type="match status" value="1"/>
</dbReference>
<dbReference type="AlphaFoldDB" id="A0A494Z558"/>
<organism evidence="2 3">
    <name type="scientific">Oceanobacillus bengalensis</name>
    <dbReference type="NCBI Taxonomy" id="1435466"/>
    <lineage>
        <taxon>Bacteria</taxon>
        <taxon>Bacillati</taxon>
        <taxon>Bacillota</taxon>
        <taxon>Bacilli</taxon>
        <taxon>Bacillales</taxon>
        <taxon>Bacillaceae</taxon>
        <taxon>Oceanobacillus</taxon>
    </lineage>
</organism>
<dbReference type="EMBL" id="RBZO01000006">
    <property type="protein sequence ID" value="RKQ17144.1"/>
    <property type="molecule type" value="Genomic_DNA"/>
</dbReference>
<proteinExistence type="predicted"/>
<reference evidence="2 3" key="1">
    <citation type="journal article" date="2015" name="Antonie Van Leeuwenhoek">
        <title>Oceanobacillus bengalensis sp. nov., a bacterium isolated from seawater of the Bay of Bengal.</title>
        <authorList>
            <person name="Yongchang O."/>
            <person name="Xiang W."/>
            <person name="Wang G."/>
        </authorList>
    </citation>
    <scope>NUCLEOTIDE SEQUENCE [LARGE SCALE GENOMIC DNA]</scope>
    <source>
        <strain evidence="2 3">MCCC 1K00260</strain>
    </source>
</reference>
<keyword evidence="3" id="KW-1185">Reference proteome</keyword>
<dbReference type="Gene3D" id="3.40.630.30">
    <property type="match status" value="1"/>
</dbReference>
<protein>
    <submittedName>
        <fullName evidence="2">N-acetyltransferase</fullName>
    </submittedName>
</protein>
<dbReference type="SUPFAM" id="SSF55729">
    <property type="entry name" value="Acyl-CoA N-acyltransferases (Nat)"/>
    <property type="match status" value="1"/>
</dbReference>
<dbReference type="RefSeq" id="WP_121129497.1">
    <property type="nucleotide sequence ID" value="NZ_JBHUFK010000041.1"/>
</dbReference>
<dbReference type="Pfam" id="PF13302">
    <property type="entry name" value="Acetyltransf_3"/>
    <property type="match status" value="1"/>
</dbReference>
<feature type="domain" description="N-acetyltransferase" evidence="1">
    <location>
        <begin position="9"/>
        <end position="163"/>
    </location>
</feature>